<accession>A0AAE4I3G1</accession>
<evidence type="ECO:0000313" key="2">
    <source>
        <dbReference type="Proteomes" id="UP001180842"/>
    </source>
</evidence>
<comment type="caution">
    <text evidence="1">The sequence shown here is derived from an EMBL/GenBank/DDBJ whole genome shotgun (WGS) entry which is preliminary data.</text>
</comment>
<protein>
    <submittedName>
        <fullName evidence="1">Uncharacterized protein</fullName>
    </submittedName>
</protein>
<dbReference type="Proteomes" id="UP001180842">
    <property type="component" value="Unassembled WGS sequence"/>
</dbReference>
<gene>
    <name evidence="1" type="ORF">P7H00_07765</name>
</gene>
<proteinExistence type="predicted"/>
<organism evidence="1 2">
    <name type="scientific">Enterococcus pseudoavium</name>
    <dbReference type="NCBI Taxonomy" id="44007"/>
    <lineage>
        <taxon>Bacteria</taxon>
        <taxon>Bacillati</taxon>
        <taxon>Bacillota</taxon>
        <taxon>Bacilli</taxon>
        <taxon>Lactobacillales</taxon>
        <taxon>Enterococcaceae</taxon>
        <taxon>Enterococcus</taxon>
    </lineage>
</organism>
<dbReference type="EMBL" id="JARQAI010000009">
    <property type="protein sequence ID" value="MDT2737021.1"/>
    <property type="molecule type" value="Genomic_DNA"/>
</dbReference>
<dbReference type="AlphaFoldDB" id="A0AAE4I3G1"/>
<sequence>MPVNTYNLSIIHQKMCDEFIADIWILAIQKCLDLQEAFITASKDEQLKYFYNLIDENEEMSLYVHEELGLDC</sequence>
<dbReference type="RefSeq" id="WP_311797002.1">
    <property type="nucleotide sequence ID" value="NZ_JARQAI010000009.1"/>
</dbReference>
<reference evidence="1" key="1">
    <citation type="submission" date="2023-03" db="EMBL/GenBank/DDBJ databases">
        <authorList>
            <person name="Shen W."/>
            <person name="Cai J."/>
        </authorList>
    </citation>
    <scope>NUCLEOTIDE SEQUENCE</scope>
    <source>
        <strain evidence="1">P69-2</strain>
    </source>
</reference>
<name>A0AAE4I3G1_9ENTE</name>
<evidence type="ECO:0000313" key="1">
    <source>
        <dbReference type="EMBL" id="MDT2737021.1"/>
    </source>
</evidence>